<organism evidence="3 4">
    <name type="scientific">Paenibacillus thiaminolyticus</name>
    <name type="common">Bacillus thiaminolyticus</name>
    <dbReference type="NCBI Taxonomy" id="49283"/>
    <lineage>
        <taxon>Bacteria</taxon>
        <taxon>Bacillati</taxon>
        <taxon>Bacillota</taxon>
        <taxon>Bacilli</taxon>
        <taxon>Bacillales</taxon>
        <taxon>Paenibacillaceae</taxon>
        <taxon>Paenibacillus</taxon>
    </lineage>
</organism>
<sequence>MNEKQLIIFKPPQPPAPIVLPQRVNRMQNDWSFEFNPMLKMMGMTHLRIMASIDEVVKKSFHSMTESWKQLAAHAGKEWSDAAHSFTKAVEASGASAVEAGGSIEEKGKEQQKKKGKDKEKITVGQKMKNVALPLLNALQTMGAQAIQNAAAAEDFRSRYQAQYGNAQQGAAVFETMRSQALKSGRDVNQSLESGLVLTSISKNANDVTKMNEMVQRLAAFRPNENAAGLAVSMKEAYFGKADGLLGQLNLPINEDLQKKMESFGQTGNLDGFLEAFDELMTKAGMSQESLALLMESPVKQWELAVNRFQGMLALMGETAMTAFGPVLQLLNQAFEEGRFNGFFEAIHGGLSLLGSITETVVGFLLENWSLVENALVAIGIIVATVAAIWLVQWLIAASPIFAIIAAIVLIMEALNSLGVSTGTVVGYIVGAFFAVGAAIMSVAAVIWNAILSLVETCFNQFNNLGEGIERVFWEILKNVQDLVSNIANGIIRGVNKVITAINNLTGSTMDTFDEWHPEWVDESKLQSDGNKLVDLSKYRMEQTDVTAAFKKGQDFTKNNNLLSGDLFKKVTDPGPTGTDQFKPIATGMNAPQISKVGEVGKIGKVEGEVDISDEKLMMMRELAEMDSIQNFVTLTPTVQVSTGDIHQGFDFDTLINRIEQKLEEEFVSTAEGVYG</sequence>
<dbReference type="Proteomes" id="UP000266177">
    <property type="component" value="Unassembled WGS sequence"/>
</dbReference>
<dbReference type="EMBL" id="QYZD01000011">
    <property type="protein sequence ID" value="RJG23389.1"/>
    <property type="molecule type" value="Genomic_DNA"/>
</dbReference>
<feature type="transmembrane region" description="Helical" evidence="2">
    <location>
        <begin position="375"/>
        <end position="395"/>
    </location>
</feature>
<evidence type="ECO:0000256" key="1">
    <source>
        <dbReference type="SAM" id="MobiDB-lite"/>
    </source>
</evidence>
<evidence type="ECO:0000313" key="3">
    <source>
        <dbReference type="EMBL" id="RJG23389.1"/>
    </source>
</evidence>
<dbReference type="OrthoDB" id="1677957at2"/>
<gene>
    <name evidence="3" type="ORF">DQX05_14200</name>
</gene>
<accession>A0A3A3GHB9</accession>
<evidence type="ECO:0000256" key="2">
    <source>
        <dbReference type="SAM" id="Phobius"/>
    </source>
</evidence>
<name>A0A3A3GHB9_PANTH</name>
<feature type="compositionally biased region" description="Basic and acidic residues" evidence="1">
    <location>
        <begin position="104"/>
        <end position="121"/>
    </location>
</feature>
<reference evidence="3 4" key="1">
    <citation type="submission" date="2018-09" db="EMBL/GenBank/DDBJ databases">
        <title>Paenibacillus SK2017-BO5.</title>
        <authorList>
            <person name="Piskunova J.V."/>
            <person name="Dubiley S.A."/>
            <person name="Severinov K.V."/>
        </authorList>
    </citation>
    <scope>NUCLEOTIDE SEQUENCE [LARGE SCALE GENOMIC DNA]</scope>
    <source>
        <strain evidence="3 4">BO5</strain>
    </source>
</reference>
<feature type="region of interest" description="Disordered" evidence="1">
    <location>
        <begin position="99"/>
        <end position="121"/>
    </location>
</feature>
<evidence type="ECO:0000313" key="4">
    <source>
        <dbReference type="Proteomes" id="UP000266177"/>
    </source>
</evidence>
<keyword evidence="2" id="KW-0812">Transmembrane</keyword>
<protein>
    <submittedName>
        <fullName evidence="3">Uncharacterized protein</fullName>
    </submittedName>
</protein>
<feature type="transmembrane region" description="Helical" evidence="2">
    <location>
        <begin position="401"/>
        <end position="418"/>
    </location>
</feature>
<proteinExistence type="predicted"/>
<comment type="caution">
    <text evidence="3">The sequence shown here is derived from an EMBL/GenBank/DDBJ whole genome shotgun (WGS) entry which is preliminary data.</text>
</comment>
<dbReference type="RefSeq" id="WP_119794240.1">
    <property type="nucleotide sequence ID" value="NZ_QYZD01000011.1"/>
</dbReference>
<keyword evidence="2" id="KW-1133">Transmembrane helix</keyword>
<dbReference type="AlphaFoldDB" id="A0A3A3GHB9"/>
<feature type="transmembrane region" description="Helical" evidence="2">
    <location>
        <begin position="425"/>
        <end position="451"/>
    </location>
</feature>
<keyword evidence="2" id="KW-0472">Membrane</keyword>